<accession>A0A433VPA6</accession>
<gene>
    <name evidence="2" type="ORF">DSM106972_021900</name>
</gene>
<reference evidence="2" key="1">
    <citation type="submission" date="2018-12" db="EMBL/GenBank/DDBJ databases">
        <authorList>
            <person name="Will S."/>
            <person name="Neumann-Schaal M."/>
            <person name="Henke P."/>
        </authorList>
    </citation>
    <scope>NUCLEOTIDE SEQUENCE</scope>
    <source>
        <strain evidence="2">PCC 7102</strain>
    </source>
</reference>
<dbReference type="EMBL" id="RSCL01000004">
    <property type="protein sequence ID" value="RUT07930.1"/>
    <property type="molecule type" value="Genomic_DNA"/>
</dbReference>
<feature type="region of interest" description="Disordered" evidence="1">
    <location>
        <begin position="173"/>
        <end position="213"/>
    </location>
</feature>
<reference evidence="2" key="2">
    <citation type="journal article" date="2019" name="Genome Biol. Evol.">
        <title>Day and night: Metabolic profiles and evolutionary relationships of six axenic non-marine cyanobacteria.</title>
        <authorList>
            <person name="Will S.E."/>
            <person name="Henke P."/>
            <person name="Boedeker C."/>
            <person name="Huang S."/>
            <person name="Brinkmann H."/>
            <person name="Rohde M."/>
            <person name="Jarek M."/>
            <person name="Friedl T."/>
            <person name="Seufert S."/>
            <person name="Schumacher M."/>
            <person name="Overmann J."/>
            <person name="Neumann-Schaal M."/>
            <person name="Petersen J."/>
        </authorList>
    </citation>
    <scope>NUCLEOTIDE SEQUENCE [LARGE SCALE GENOMIC DNA]</scope>
    <source>
        <strain evidence="2">PCC 7102</strain>
    </source>
</reference>
<dbReference type="Proteomes" id="UP000271624">
    <property type="component" value="Unassembled WGS sequence"/>
</dbReference>
<comment type="caution">
    <text evidence="2">The sequence shown here is derived from an EMBL/GenBank/DDBJ whole genome shotgun (WGS) entry which is preliminary data.</text>
</comment>
<dbReference type="RefSeq" id="WP_127080771.1">
    <property type="nucleotide sequence ID" value="NZ_RSCL01000004.1"/>
</dbReference>
<feature type="compositionally biased region" description="Polar residues" evidence="1">
    <location>
        <begin position="195"/>
        <end position="204"/>
    </location>
</feature>
<feature type="compositionally biased region" description="Low complexity" evidence="1">
    <location>
        <begin position="175"/>
        <end position="185"/>
    </location>
</feature>
<sequence length="213" mass="23236">MFKLLKKGKYTTSLASVLAITGWFSSVFTLPAMGQIQSSTFGSDYRACAGRLLRLGITPEAASQNCAAVLRPRDFSNCVTRIQRQTQVAATDILPSCRSARRPEDLATCVVNISTSKRDSFDPSVFNYCSRSLLPVRFASCVVGIRREIDYSALQAMDTCIDASDRLGGLLPSFGPGNPTPVNTPVLPPNQPNQFNRTFETTPIQPAPVPQRE</sequence>
<keyword evidence="3" id="KW-1185">Reference proteome</keyword>
<evidence type="ECO:0000313" key="3">
    <source>
        <dbReference type="Proteomes" id="UP000271624"/>
    </source>
</evidence>
<organism evidence="2 3">
    <name type="scientific">Dulcicalothrix desertica PCC 7102</name>
    <dbReference type="NCBI Taxonomy" id="232991"/>
    <lineage>
        <taxon>Bacteria</taxon>
        <taxon>Bacillati</taxon>
        <taxon>Cyanobacteriota</taxon>
        <taxon>Cyanophyceae</taxon>
        <taxon>Nostocales</taxon>
        <taxon>Calotrichaceae</taxon>
        <taxon>Dulcicalothrix</taxon>
    </lineage>
</organism>
<evidence type="ECO:0000313" key="2">
    <source>
        <dbReference type="EMBL" id="RUT07930.1"/>
    </source>
</evidence>
<protein>
    <submittedName>
        <fullName evidence="2">Uncharacterized protein</fullName>
    </submittedName>
</protein>
<evidence type="ECO:0000256" key="1">
    <source>
        <dbReference type="SAM" id="MobiDB-lite"/>
    </source>
</evidence>
<proteinExistence type="predicted"/>
<dbReference type="AlphaFoldDB" id="A0A433VPA6"/>
<name>A0A433VPA6_9CYAN</name>
<dbReference type="OrthoDB" id="425719at2"/>